<evidence type="ECO:0000313" key="3">
    <source>
        <dbReference type="Proteomes" id="UP000230066"/>
    </source>
</evidence>
<dbReference type="Proteomes" id="UP000230066">
    <property type="component" value="Unassembled WGS sequence"/>
</dbReference>
<dbReference type="InterPro" id="IPR050951">
    <property type="entry name" value="Retrovirus_Pol_polyprotein"/>
</dbReference>
<protein>
    <submittedName>
        <fullName evidence="2">Retrovirus Pol polyprotein from transposon</fullName>
    </submittedName>
</protein>
<dbReference type="FunFam" id="3.30.420.10:FF:000032">
    <property type="entry name" value="Retrovirus-related Pol polyprotein from transposon 297-like Protein"/>
    <property type="match status" value="1"/>
</dbReference>
<proteinExistence type="predicted"/>
<sequence>MRVVIPRTKTLNLIRMTHEQLGHPGQYRTHAALVQRYWWPDLRQDVIRFCAGCNTCARNKGPNTPPRAPLQPITIGSPNYRVGVDVIGPLPTINKGNRYILVIVDYFTKWCKAIAMPNQEAVTIATVIVNEWISRYGAPSIIHSDQGPAFYGLLLRELCRLLGIRKTRTTPYHPQGNGLVERTNRTLKDILRLFVEQSNSHKRDEVFLRCLLAYRGLRHTSTGFTPAHLTFGRELRLPVEVVTPLAPREAMDLTAYNRKLMEDLFMTHRLAHQHLELAQKRQKKSSSDATAHGPTCRLGDYVWLHRPRPPPG</sequence>
<accession>A0A4E0RLD8</accession>
<dbReference type="EMBL" id="JXXN02000201">
    <property type="protein sequence ID" value="THD28243.1"/>
    <property type="molecule type" value="Genomic_DNA"/>
</dbReference>
<dbReference type="Gene3D" id="3.30.420.10">
    <property type="entry name" value="Ribonuclease H-like superfamily/Ribonuclease H"/>
    <property type="match status" value="1"/>
</dbReference>
<feature type="domain" description="Integrase catalytic" evidence="1">
    <location>
        <begin position="68"/>
        <end position="234"/>
    </location>
</feature>
<reference evidence="2" key="1">
    <citation type="submission" date="2019-03" db="EMBL/GenBank/DDBJ databases">
        <title>Improved annotation for the trematode Fasciola hepatica.</title>
        <authorList>
            <person name="Choi Y.-J."/>
            <person name="Martin J."/>
            <person name="Mitreva M."/>
        </authorList>
    </citation>
    <scope>NUCLEOTIDE SEQUENCE [LARGE SCALE GENOMIC DNA]</scope>
</reference>
<dbReference type="GO" id="GO:0003676">
    <property type="term" value="F:nucleic acid binding"/>
    <property type="evidence" value="ECO:0007669"/>
    <property type="project" value="InterPro"/>
</dbReference>
<dbReference type="PROSITE" id="PS50994">
    <property type="entry name" value="INTEGRASE"/>
    <property type="match status" value="1"/>
</dbReference>
<dbReference type="AlphaFoldDB" id="A0A4E0RLD8"/>
<organism evidence="2 3">
    <name type="scientific">Fasciola hepatica</name>
    <name type="common">Liver fluke</name>
    <dbReference type="NCBI Taxonomy" id="6192"/>
    <lineage>
        <taxon>Eukaryota</taxon>
        <taxon>Metazoa</taxon>
        <taxon>Spiralia</taxon>
        <taxon>Lophotrochozoa</taxon>
        <taxon>Platyhelminthes</taxon>
        <taxon>Trematoda</taxon>
        <taxon>Digenea</taxon>
        <taxon>Plagiorchiida</taxon>
        <taxon>Echinostomata</taxon>
        <taxon>Echinostomatoidea</taxon>
        <taxon>Fasciolidae</taxon>
        <taxon>Fasciola</taxon>
    </lineage>
</organism>
<dbReference type="InterPro" id="IPR036397">
    <property type="entry name" value="RNaseH_sf"/>
</dbReference>
<gene>
    <name evidence="2" type="ORF">D915_000947</name>
</gene>
<dbReference type="PANTHER" id="PTHR37984">
    <property type="entry name" value="PROTEIN CBG26694"/>
    <property type="match status" value="1"/>
</dbReference>
<dbReference type="Pfam" id="PF17921">
    <property type="entry name" value="Integrase_H2C2"/>
    <property type="match status" value="1"/>
</dbReference>
<keyword evidence="3" id="KW-1185">Reference proteome</keyword>
<dbReference type="GO" id="GO:0015074">
    <property type="term" value="P:DNA integration"/>
    <property type="evidence" value="ECO:0007669"/>
    <property type="project" value="InterPro"/>
</dbReference>
<name>A0A4E0RLD8_FASHE</name>
<dbReference type="InterPro" id="IPR012337">
    <property type="entry name" value="RNaseH-like_sf"/>
</dbReference>
<dbReference type="SUPFAM" id="SSF53098">
    <property type="entry name" value="Ribonuclease H-like"/>
    <property type="match status" value="1"/>
</dbReference>
<comment type="caution">
    <text evidence="2">The sequence shown here is derived from an EMBL/GenBank/DDBJ whole genome shotgun (WGS) entry which is preliminary data.</text>
</comment>
<dbReference type="Pfam" id="PF00665">
    <property type="entry name" value="rve"/>
    <property type="match status" value="1"/>
</dbReference>
<dbReference type="PANTHER" id="PTHR37984:SF15">
    <property type="entry name" value="INTEGRASE CATALYTIC DOMAIN-CONTAINING PROTEIN"/>
    <property type="match status" value="1"/>
</dbReference>
<evidence type="ECO:0000259" key="1">
    <source>
        <dbReference type="PROSITE" id="PS50994"/>
    </source>
</evidence>
<dbReference type="InterPro" id="IPR041588">
    <property type="entry name" value="Integrase_H2C2"/>
</dbReference>
<dbReference type="Gene3D" id="1.10.340.70">
    <property type="match status" value="1"/>
</dbReference>
<evidence type="ECO:0000313" key="2">
    <source>
        <dbReference type="EMBL" id="THD28243.1"/>
    </source>
</evidence>
<dbReference type="InterPro" id="IPR001584">
    <property type="entry name" value="Integrase_cat-core"/>
</dbReference>